<dbReference type="Proteomes" id="UP000004849">
    <property type="component" value="Unassembled WGS sequence"/>
</dbReference>
<dbReference type="AlphaFoldDB" id="B6W3T6"/>
<reference evidence="1 2" key="2">
    <citation type="submission" date="2008-10" db="EMBL/GenBank/DDBJ databases">
        <authorList>
            <person name="Fulton L."/>
            <person name="Clifton S."/>
            <person name="Fulton B."/>
            <person name="Xu J."/>
            <person name="Minx P."/>
            <person name="Pepin K.H."/>
            <person name="Johnson M."/>
            <person name="Thiruvilangam P."/>
            <person name="Bhonagiri V."/>
            <person name="Nash W.E."/>
            <person name="Mardis E.R."/>
            <person name="Wilson R.K."/>
        </authorList>
    </citation>
    <scope>NUCLEOTIDE SEQUENCE [LARGE SCALE GENOMIC DNA]</scope>
    <source>
        <strain evidence="1 2">DSM 17855</strain>
    </source>
</reference>
<evidence type="ECO:0000313" key="1">
    <source>
        <dbReference type="EMBL" id="EEB23252.1"/>
    </source>
</evidence>
<dbReference type="HOGENOM" id="CLU_3149375_0_0_10"/>
<proteinExistence type="predicted"/>
<protein>
    <submittedName>
        <fullName evidence="1">Uncharacterized protein</fullName>
    </submittedName>
</protein>
<evidence type="ECO:0000313" key="2">
    <source>
        <dbReference type="Proteomes" id="UP000004849"/>
    </source>
</evidence>
<name>B6W3T6_9BACT</name>
<dbReference type="EMBL" id="ABWZ01000076">
    <property type="protein sequence ID" value="EEB23252.1"/>
    <property type="molecule type" value="Genomic_DNA"/>
</dbReference>
<gene>
    <name evidence="1" type="ORF">BACDOR_04231</name>
</gene>
<organism evidence="1 2">
    <name type="scientific">Phocaeicola dorei DSM 17855</name>
    <dbReference type="NCBI Taxonomy" id="483217"/>
    <lineage>
        <taxon>Bacteria</taxon>
        <taxon>Pseudomonadati</taxon>
        <taxon>Bacteroidota</taxon>
        <taxon>Bacteroidia</taxon>
        <taxon>Bacteroidales</taxon>
        <taxon>Bacteroidaceae</taxon>
        <taxon>Phocaeicola</taxon>
    </lineage>
</organism>
<accession>B6W3T6</accession>
<sequence>MDRDFPRPYLSLDLYTHTELCERSRQELFNKFNLSVTMKSKGQRFLKK</sequence>
<reference evidence="1 2" key="1">
    <citation type="submission" date="2008-10" db="EMBL/GenBank/DDBJ databases">
        <title>Draft genome sequence of Bacteroides dorei (DSM 17855).</title>
        <authorList>
            <person name="Sudarsanam P."/>
            <person name="Ley R."/>
            <person name="Guruge J."/>
            <person name="Turnbaugh P.J."/>
            <person name="Mahowald M."/>
            <person name="Liep D."/>
            <person name="Gordon J."/>
        </authorList>
    </citation>
    <scope>NUCLEOTIDE SEQUENCE [LARGE SCALE GENOMIC DNA]</scope>
    <source>
        <strain evidence="1 2">DSM 17855</strain>
    </source>
</reference>